<sequence>RRDRKALMAEAEKRGAAGVATADEGDKEEERFLGGVTVLDFDMLCSTVAMQTEGKYRKLQVHDEGEGGQDKEFGGILRMWEGELLDCFEDRRIALESACCPCYRFGKNMRRAGFGSCFVQGLVYFIFAAAALINYTAFILKRRNLFLFLGIAFSVSIGAYLGFYRTQIRKKFNIRADFYFFGPEYK</sequence>
<feature type="transmembrane region" description="Helical" evidence="2">
    <location>
        <begin position="145"/>
        <end position="163"/>
    </location>
</feature>
<organism evidence="3 4">
    <name type="scientific">Thlaspi arvense</name>
    <name type="common">Field penny-cress</name>
    <dbReference type="NCBI Taxonomy" id="13288"/>
    <lineage>
        <taxon>Eukaryota</taxon>
        <taxon>Viridiplantae</taxon>
        <taxon>Streptophyta</taxon>
        <taxon>Embryophyta</taxon>
        <taxon>Tracheophyta</taxon>
        <taxon>Spermatophyta</taxon>
        <taxon>Magnoliopsida</taxon>
        <taxon>eudicotyledons</taxon>
        <taxon>Gunneridae</taxon>
        <taxon>Pentapetalae</taxon>
        <taxon>rosids</taxon>
        <taxon>malvids</taxon>
        <taxon>Brassicales</taxon>
        <taxon>Brassicaceae</taxon>
        <taxon>Thlaspideae</taxon>
        <taxon>Thlaspi</taxon>
    </lineage>
</organism>
<feature type="compositionally biased region" description="Basic and acidic residues" evidence="1">
    <location>
        <begin position="1"/>
        <end position="15"/>
    </location>
</feature>
<feature type="transmembrane region" description="Helical" evidence="2">
    <location>
        <begin position="113"/>
        <end position="133"/>
    </location>
</feature>
<dbReference type="EMBL" id="CAJVSB020000221">
    <property type="protein sequence ID" value="CAH2042905.1"/>
    <property type="molecule type" value="Genomic_DNA"/>
</dbReference>
<keyword evidence="2" id="KW-0812">Transmembrane</keyword>
<evidence type="ECO:0000256" key="2">
    <source>
        <dbReference type="SAM" id="Phobius"/>
    </source>
</evidence>
<dbReference type="Pfam" id="PF04749">
    <property type="entry name" value="PLAC8"/>
    <property type="match status" value="1"/>
</dbReference>
<dbReference type="InterPro" id="IPR006461">
    <property type="entry name" value="PLAC_motif_containing"/>
</dbReference>
<feature type="non-terminal residue" evidence="3">
    <location>
        <position position="1"/>
    </location>
</feature>
<dbReference type="NCBIfam" id="TIGR01571">
    <property type="entry name" value="A_thal_Cys_rich"/>
    <property type="match status" value="1"/>
</dbReference>
<gene>
    <name evidence="3" type="ORF">TAV2_LOCUS4876</name>
</gene>
<keyword evidence="2" id="KW-0472">Membrane</keyword>
<dbReference type="AlphaFoldDB" id="A0AAU9RHU3"/>
<evidence type="ECO:0000313" key="3">
    <source>
        <dbReference type="EMBL" id="CAH2042905.1"/>
    </source>
</evidence>
<keyword evidence="2" id="KW-1133">Transmembrane helix</keyword>
<dbReference type="PANTHER" id="PTHR15907">
    <property type="entry name" value="DUF614 FAMILY PROTEIN-RELATED"/>
    <property type="match status" value="1"/>
</dbReference>
<dbReference type="Proteomes" id="UP000836841">
    <property type="component" value="Unassembled WGS sequence"/>
</dbReference>
<name>A0AAU9RHU3_THLAR</name>
<proteinExistence type="predicted"/>
<evidence type="ECO:0000256" key="1">
    <source>
        <dbReference type="SAM" id="MobiDB-lite"/>
    </source>
</evidence>
<evidence type="ECO:0000313" key="4">
    <source>
        <dbReference type="Proteomes" id="UP000836841"/>
    </source>
</evidence>
<accession>A0AAU9RHU3</accession>
<keyword evidence="4" id="KW-1185">Reference proteome</keyword>
<comment type="caution">
    <text evidence="3">The sequence shown here is derived from an EMBL/GenBank/DDBJ whole genome shotgun (WGS) entry which is preliminary data.</text>
</comment>
<feature type="region of interest" description="Disordered" evidence="1">
    <location>
        <begin position="1"/>
        <end position="23"/>
    </location>
</feature>
<reference evidence="3 4" key="1">
    <citation type="submission" date="2022-03" db="EMBL/GenBank/DDBJ databases">
        <authorList>
            <person name="Nunn A."/>
            <person name="Chopra R."/>
            <person name="Nunn A."/>
            <person name="Contreras Garrido A."/>
        </authorList>
    </citation>
    <scope>NUCLEOTIDE SEQUENCE [LARGE SCALE GENOMIC DNA]</scope>
</reference>
<protein>
    <submittedName>
        <fullName evidence="3">Uncharacterized protein</fullName>
    </submittedName>
</protein>